<proteinExistence type="predicted"/>
<feature type="region of interest" description="Disordered" evidence="1">
    <location>
        <begin position="234"/>
        <end position="328"/>
    </location>
</feature>
<accession>A0A8J1XSF4</accession>
<evidence type="ECO:0000313" key="4">
    <source>
        <dbReference type="EMBL" id="CAH1779164.1"/>
    </source>
</evidence>
<organism evidence="4 5">
    <name type="scientific">Owenia fusiformis</name>
    <name type="common">Polychaete worm</name>
    <dbReference type="NCBI Taxonomy" id="6347"/>
    <lineage>
        <taxon>Eukaryota</taxon>
        <taxon>Metazoa</taxon>
        <taxon>Spiralia</taxon>
        <taxon>Lophotrochozoa</taxon>
        <taxon>Annelida</taxon>
        <taxon>Polychaeta</taxon>
        <taxon>Sedentaria</taxon>
        <taxon>Canalipalpata</taxon>
        <taxon>Sabellida</taxon>
        <taxon>Oweniida</taxon>
        <taxon>Oweniidae</taxon>
        <taxon>Owenia</taxon>
    </lineage>
</organism>
<keyword evidence="2" id="KW-1133">Transmembrane helix</keyword>
<comment type="caution">
    <text evidence="4">The sequence shown here is derived from an EMBL/GenBank/DDBJ whole genome shotgun (WGS) entry which is preliminary data.</text>
</comment>
<keyword evidence="2" id="KW-0812">Transmembrane</keyword>
<feature type="compositionally biased region" description="Polar residues" evidence="1">
    <location>
        <begin position="171"/>
        <end position="203"/>
    </location>
</feature>
<keyword evidence="3" id="KW-0732">Signal</keyword>
<keyword evidence="5" id="KW-1185">Reference proteome</keyword>
<dbReference type="EMBL" id="CAIIXF020000003">
    <property type="protein sequence ID" value="CAH1779164.1"/>
    <property type="molecule type" value="Genomic_DNA"/>
</dbReference>
<feature type="compositionally biased region" description="Polar residues" evidence="1">
    <location>
        <begin position="246"/>
        <end position="278"/>
    </location>
</feature>
<feature type="compositionally biased region" description="Polar residues" evidence="1">
    <location>
        <begin position="319"/>
        <end position="328"/>
    </location>
</feature>
<evidence type="ECO:0000256" key="2">
    <source>
        <dbReference type="SAM" id="Phobius"/>
    </source>
</evidence>
<evidence type="ECO:0000313" key="5">
    <source>
        <dbReference type="Proteomes" id="UP000749559"/>
    </source>
</evidence>
<feature type="signal peptide" evidence="3">
    <location>
        <begin position="1"/>
        <end position="33"/>
    </location>
</feature>
<dbReference type="AlphaFoldDB" id="A0A8J1XSF4"/>
<dbReference type="PROSITE" id="PS51257">
    <property type="entry name" value="PROKAR_LIPOPROTEIN"/>
    <property type="match status" value="1"/>
</dbReference>
<dbReference type="Proteomes" id="UP000749559">
    <property type="component" value="Unassembled WGS sequence"/>
</dbReference>
<feature type="transmembrane region" description="Helical" evidence="2">
    <location>
        <begin position="108"/>
        <end position="129"/>
    </location>
</feature>
<feature type="region of interest" description="Disordered" evidence="1">
    <location>
        <begin position="44"/>
        <end position="70"/>
    </location>
</feature>
<reference evidence="4" key="1">
    <citation type="submission" date="2022-03" db="EMBL/GenBank/DDBJ databases">
        <authorList>
            <person name="Martin C."/>
        </authorList>
    </citation>
    <scope>NUCLEOTIDE SEQUENCE</scope>
</reference>
<sequence>MAFYMKLNFSGSERTMIMFLLIASCMLIRDCNCQPQRPRYFNRSYTASNDDSSSSEESIESNESDESDEGILYTDFGPLYILDNGTGPLPYPFNETKSVIPHSSKRTVGTMALVVLGGVFLLPILLGCYKFFKRLNTASEYCFKGGDGMETWVVDQNIERLSRRDSDTRHTSTLSPNEQLRCAPSTNDSQTMRGAERPSSNRTPFRVQFGGRHLSGPEYEMMTIVIRTHQDENYPLPIDSLPPSGVSPTATVPQPPSYEQATQPCSDMSVSQENTIAQSPPPYTKDSNIPSDDPINPPMDTGNNSNEEEPPPYVVSETLLPQSHITTS</sequence>
<keyword evidence="2" id="KW-0472">Membrane</keyword>
<evidence type="ECO:0000256" key="3">
    <source>
        <dbReference type="SAM" id="SignalP"/>
    </source>
</evidence>
<gene>
    <name evidence="4" type="ORF">OFUS_LOCUS5997</name>
</gene>
<feature type="chain" id="PRO_5043938641" evidence="3">
    <location>
        <begin position="34"/>
        <end position="328"/>
    </location>
</feature>
<feature type="region of interest" description="Disordered" evidence="1">
    <location>
        <begin position="163"/>
        <end position="212"/>
    </location>
</feature>
<protein>
    <submittedName>
        <fullName evidence="4">Uncharacterized protein</fullName>
    </submittedName>
</protein>
<feature type="compositionally biased region" description="Acidic residues" evidence="1">
    <location>
        <begin position="53"/>
        <end position="69"/>
    </location>
</feature>
<evidence type="ECO:0000256" key="1">
    <source>
        <dbReference type="SAM" id="MobiDB-lite"/>
    </source>
</evidence>
<name>A0A8J1XSF4_OWEFU</name>